<protein>
    <submittedName>
        <fullName evidence="7">Putative membrane protein</fullName>
    </submittedName>
</protein>
<feature type="transmembrane region" description="Helical" evidence="6">
    <location>
        <begin position="257"/>
        <end position="279"/>
    </location>
</feature>
<dbReference type="EMBL" id="FNJU01000002">
    <property type="protein sequence ID" value="SDP28829.1"/>
    <property type="molecule type" value="Genomic_DNA"/>
</dbReference>
<keyword evidence="8" id="KW-1185">Reference proteome</keyword>
<dbReference type="NCBIfam" id="TIGR02737">
    <property type="entry name" value="caa3_CtaG"/>
    <property type="match status" value="1"/>
</dbReference>
<feature type="transmembrane region" description="Helical" evidence="6">
    <location>
        <begin position="149"/>
        <end position="173"/>
    </location>
</feature>
<dbReference type="STRING" id="930152.SAMN05216565_102211"/>
<dbReference type="Proteomes" id="UP000199159">
    <property type="component" value="Unassembled WGS sequence"/>
</dbReference>
<reference evidence="8" key="1">
    <citation type="submission" date="2016-10" db="EMBL/GenBank/DDBJ databases">
        <authorList>
            <person name="Varghese N."/>
            <person name="Submissions S."/>
        </authorList>
    </citation>
    <scope>NUCLEOTIDE SEQUENCE [LARGE SCALE GENOMIC DNA]</scope>
    <source>
        <strain evidence="8">IBRC-M10078</strain>
    </source>
</reference>
<dbReference type="RefSeq" id="WP_090850526.1">
    <property type="nucleotide sequence ID" value="NZ_FNJU01000002.1"/>
</dbReference>
<evidence type="ECO:0000313" key="8">
    <source>
        <dbReference type="Proteomes" id="UP000199159"/>
    </source>
</evidence>
<evidence type="ECO:0000256" key="4">
    <source>
        <dbReference type="ARBA" id="ARBA00022989"/>
    </source>
</evidence>
<keyword evidence="3 6" id="KW-0812">Transmembrane</keyword>
<evidence type="ECO:0000256" key="5">
    <source>
        <dbReference type="ARBA" id="ARBA00023136"/>
    </source>
</evidence>
<evidence type="ECO:0000256" key="1">
    <source>
        <dbReference type="ARBA" id="ARBA00004651"/>
    </source>
</evidence>
<keyword evidence="4 6" id="KW-1133">Transmembrane helix</keyword>
<evidence type="ECO:0000256" key="3">
    <source>
        <dbReference type="ARBA" id="ARBA00022692"/>
    </source>
</evidence>
<proteinExistence type="predicted"/>
<comment type="subcellular location">
    <subcellularLocation>
        <location evidence="1">Cell membrane</location>
        <topology evidence="1">Multi-pass membrane protein</topology>
    </subcellularLocation>
</comment>
<keyword evidence="5 6" id="KW-0472">Membrane</keyword>
<dbReference type="AlphaFoldDB" id="A0A1H0RI04"/>
<dbReference type="OrthoDB" id="128422at2"/>
<feature type="transmembrane region" description="Helical" evidence="6">
    <location>
        <begin position="50"/>
        <end position="67"/>
    </location>
</feature>
<dbReference type="Pfam" id="PF09678">
    <property type="entry name" value="Caa3_CtaG"/>
    <property type="match status" value="1"/>
</dbReference>
<feature type="transmembrane region" description="Helical" evidence="6">
    <location>
        <begin position="79"/>
        <end position="102"/>
    </location>
</feature>
<gene>
    <name evidence="7" type="ORF">SAMN05216565_102211</name>
</gene>
<name>A0A1H0RI04_9BACI</name>
<dbReference type="InterPro" id="IPR019108">
    <property type="entry name" value="Caa3_assmbl_CtaG-rel"/>
</dbReference>
<sequence>MSIEIFGFRALWSPYFFLVILAITIGYFVIIGPLRQRLGIEEKATKKQIIFFSIAMLLVYVCKGSPVDLLGHLMFSAHMIQMGVLYLVVPPLLILGIPHWILRSFVNNRYVKPIFKFLTLPLFALLFFNGVFSFYHIPLIFDFVKTDMLLHTFTTLILFFASIMMWWPLINPLPEWQTLNGLKRVGYIFADGILLTPACALIIFADIPLYATYTDATAWATALELCVPPGMLATIDLVGPQMFNSLPLVEDQQLGGVIMKIIQEIVYGIILGVIFFQWVRKEKENDQVDSDLLNPQPIK</sequence>
<evidence type="ECO:0000313" key="7">
    <source>
        <dbReference type="EMBL" id="SDP28829.1"/>
    </source>
</evidence>
<feature type="transmembrane region" description="Helical" evidence="6">
    <location>
        <begin position="12"/>
        <end position="30"/>
    </location>
</feature>
<evidence type="ECO:0000256" key="2">
    <source>
        <dbReference type="ARBA" id="ARBA00022475"/>
    </source>
</evidence>
<dbReference type="InterPro" id="IPR014108">
    <property type="entry name" value="Caa3-assmbl_CtaG"/>
</dbReference>
<organism evidence="7 8">
    <name type="scientific">Litchfieldia salsa</name>
    <dbReference type="NCBI Taxonomy" id="930152"/>
    <lineage>
        <taxon>Bacteria</taxon>
        <taxon>Bacillati</taxon>
        <taxon>Bacillota</taxon>
        <taxon>Bacilli</taxon>
        <taxon>Bacillales</taxon>
        <taxon>Bacillaceae</taxon>
        <taxon>Litchfieldia</taxon>
    </lineage>
</organism>
<feature type="transmembrane region" description="Helical" evidence="6">
    <location>
        <begin position="185"/>
        <end position="205"/>
    </location>
</feature>
<feature type="transmembrane region" description="Helical" evidence="6">
    <location>
        <begin position="114"/>
        <end position="137"/>
    </location>
</feature>
<accession>A0A1H0RI04</accession>
<dbReference type="GO" id="GO:0005886">
    <property type="term" value="C:plasma membrane"/>
    <property type="evidence" value="ECO:0007669"/>
    <property type="project" value="UniProtKB-SubCell"/>
</dbReference>
<evidence type="ECO:0000256" key="6">
    <source>
        <dbReference type="SAM" id="Phobius"/>
    </source>
</evidence>
<keyword evidence="2" id="KW-1003">Cell membrane</keyword>